<evidence type="ECO:0000313" key="2">
    <source>
        <dbReference type="Proteomes" id="UP000824120"/>
    </source>
</evidence>
<dbReference type="EMBL" id="JACXVP010000012">
    <property type="protein sequence ID" value="KAG5572452.1"/>
    <property type="molecule type" value="Genomic_DNA"/>
</dbReference>
<reference evidence="1 2" key="1">
    <citation type="submission" date="2020-09" db="EMBL/GenBank/DDBJ databases">
        <title>De no assembly of potato wild relative species, Solanum commersonii.</title>
        <authorList>
            <person name="Cho K."/>
        </authorList>
    </citation>
    <scope>NUCLEOTIDE SEQUENCE [LARGE SCALE GENOMIC DNA]</scope>
    <source>
        <strain evidence="1">LZ3.2</strain>
        <tissue evidence="1">Leaf</tissue>
    </source>
</reference>
<gene>
    <name evidence="1" type="ORF">H5410_062218</name>
</gene>
<sequence>MLEKDFTLSNGEITKSVFPPQQSFQINKNDKIVNFNAFSKLFENDTALVTTSHHTVSLHDKIDKIISPLPTKVKGKEKVAHSSLQPPPEIDKFKLKDYSDLENFLEKKFKGSGAQPINAENFLQ</sequence>
<evidence type="ECO:0000313" key="1">
    <source>
        <dbReference type="EMBL" id="KAG5572452.1"/>
    </source>
</evidence>
<keyword evidence="2" id="KW-1185">Reference proteome</keyword>
<dbReference type="OrthoDB" id="10551240at2759"/>
<accession>A0A9J5WAZ0</accession>
<dbReference type="Proteomes" id="UP000824120">
    <property type="component" value="Chromosome 12"/>
</dbReference>
<protein>
    <submittedName>
        <fullName evidence="1">Uncharacterized protein</fullName>
    </submittedName>
</protein>
<comment type="caution">
    <text evidence="1">The sequence shown here is derived from an EMBL/GenBank/DDBJ whole genome shotgun (WGS) entry which is preliminary data.</text>
</comment>
<dbReference type="AlphaFoldDB" id="A0A9J5WAZ0"/>
<proteinExistence type="predicted"/>
<name>A0A9J5WAZ0_SOLCO</name>
<organism evidence="1 2">
    <name type="scientific">Solanum commersonii</name>
    <name type="common">Commerson's wild potato</name>
    <name type="synonym">Commerson's nightshade</name>
    <dbReference type="NCBI Taxonomy" id="4109"/>
    <lineage>
        <taxon>Eukaryota</taxon>
        <taxon>Viridiplantae</taxon>
        <taxon>Streptophyta</taxon>
        <taxon>Embryophyta</taxon>
        <taxon>Tracheophyta</taxon>
        <taxon>Spermatophyta</taxon>
        <taxon>Magnoliopsida</taxon>
        <taxon>eudicotyledons</taxon>
        <taxon>Gunneridae</taxon>
        <taxon>Pentapetalae</taxon>
        <taxon>asterids</taxon>
        <taxon>lamiids</taxon>
        <taxon>Solanales</taxon>
        <taxon>Solanaceae</taxon>
        <taxon>Solanoideae</taxon>
        <taxon>Solaneae</taxon>
        <taxon>Solanum</taxon>
    </lineage>
</organism>